<dbReference type="RefSeq" id="WP_182843849.1">
    <property type="nucleotide sequence ID" value="NZ_BAAALP010000029.1"/>
</dbReference>
<dbReference type="EMBL" id="JACJIA010000003">
    <property type="protein sequence ID" value="MBA8951545.1"/>
    <property type="molecule type" value="Genomic_DNA"/>
</dbReference>
<reference evidence="1 2" key="1">
    <citation type="submission" date="2020-08" db="EMBL/GenBank/DDBJ databases">
        <title>Genomic Encyclopedia of Type Strains, Phase IV (KMG-IV): sequencing the most valuable type-strain genomes for metagenomic binning, comparative biology and taxonomic classification.</title>
        <authorList>
            <person name="Goeker M."/>
        </authorList>
    </citation>
    <scope>NUCLEOTIDE SEQUENCE [LARGE SCALE GENOMIC DNA]</scope>
    <source>
        <strain evidence="1 2">DSM 44197</strain>
    </source>
</reference>
<organism evidence="1 2">
    <name type="scientific">Actinomadura namibiensis</name>
    <dbReference type="NCBI Taxonomy" id="182080"/>
    <lineage>
        <taxon>Bacteria</taxon>
        <taxon>Bacillati</taxon>
        <taxon>Actinomycetota</taxon>
        <taxon>Actinomycetes</taxon>
        <taxon>Streptosporangiales</taxon>
        <taxon>Thermomonosporaceae</taxon>
        <taxon>Actinomadura</taxon>
    </lineage>
</organism>
<sequence length="911" mass="95638">MHPSLPDVAALAADGPRPVKSALTRAAKPLPAAELAPFFEDACRALLAAGEGDLAQWAFGQARKVDGDHPGTADPDRVHGVFLELVPAGGVAPAALRGYAAFLEERRAADEAYERFLEVLDAAFAAGVIPYARLFPDVRKLAKAAKVGRKAAERDLAERMLRAGVVPVASHQVWAGLREPLAALGGRGGTPLDLLVAAEPDRAFHEDESGPQIAEEIRQSWLATLAEAGAGARLGGEWFATVGRRCAAGTLVALVDQAGERLRPPAPSGAPDPGSDPAVPCDAALRLEPRRSPTIGALKSSATLLAETDDGFVTEITAGHLTGVAEALDRLGHPVHAEQAGRVAARLRETDLPDPVDLLVAALRAGVPAELGLPPRGETMWTPKASHRAVYQHGDHLAIGAGGWQGGLTAWDAAGGVVRNETLRHLPEGLDPWFDGTRVLVSRVADGRWQTFVVEGTVPTPGTDGESSALTYEPERAAARPQAPAEGEVTFPGAPGPSRVVLHRGVITVTGPDGTAGARLAFSPRQSAQDGLVPPPGWWGRRTPVDPEGSAALRVIGRETAEALVAAALRGPETAAAAVPRLLPEITEPALAKGVADLARTAADCLLTLEPWRERMGCGPAPVPAPPSPLHPLLAQPPGRPVGGGLGRLVSLRVMAGELTAAVAEVPDPPEAFLLRKVELAPGQYMLGQIFGRLAGYVYPAVFTGRAGALAGTRPWTASDWGDGSGRWRALELRSPERRRRDYVGELWRTPAGALLMLYMHDDRRTIAVEHAPDGRFCGFVPPGWEMPGEPIPQSRITPERLAALEGLLAARGPVVADPAWAHDLAGRTGMGLPSAARLLFGNREGRLSAETAPPGVAELLAAPEGTGHGLAYPQVDLFRERLLPDAPADLWETGPDVGAAAAWWRAFTGG</sequence>
<evidence type="ECO:0000313" key="2">
    <source>
        <dbReference type="Proteomes" id="UP000572680"/>
    </source>
</evidence>
<keyword evidence="2" id="KW-1185">Reference proteome</keyword>
<evidence type="ECO:0000313" key="1">
    <source>
        <dbReference type="EMBL" id="MBA8951545.1"/>
    </source>
</evidence>
<proteinExistence type="predicted"/>
<dbReference type="AlphaFoldDB" id="A0A7W3LNT9"/>
<gene>
    <name evidence="1" type="ORF">HNR61_003176</name>
</gene>
<name>A0A7W3LNT9_ACTNM</name>
<accession>A0A7W3LNT9</accession>
<dbReference type="Proteomes" id="UP000572680">
    <property type="component" value="Unassembled WGS sequence"/>
</dbReference>
<comment type="caution">
    <text evidence="1">The sequence shown here is derived from an EMBL/GenBank/DDBJ whole genome shotgun (WGS) entry which is preliminary data.</text>
</comment>
<protein>
    <submittedName>
        <fullName evidence="1">Uncharacterized protein</fullName>
    </submittedName>
</protein>